<keyword evidence="1" id="KW-0472">Membrane</keyword>
<evidence type="ECO:0000313" key="2">
    <source>
        <dbReference type="EMBL" id="MPL88908.1"/>
    </source>
</evidence>
<gene>
    <name evidence="2" type="ORF">SDC9_34937</name>
</gene>
<name>A0A644VC41_9ZZZZ</name>
<dbReference type="EMBL" id="VSSQ01000268">
    <property type="protein sequence ID" value="MPL88908.1"/>
    <property type="molecule type" value="Genomic_DNA"/>
</dbReference>
<comment type="caution">
    <text evidence="2">The sequence shown here is derived from an EMBL/GenBank/DDBJ whole genome shotgun (WGS) entry which is preliminary data.</text>
</comment>
<keyword evidence="1" id="KW-0812">Transmembrane</keyword>
<reference evidence="2" key="1">
    <citation type="submission" date="2019-08" db="EMBL/GenBank/DDBJ databases">
        <authorList>
            <person name="Kucharzyk K."/>
            <person name="Murdoch R.W."/>
            <person name="Higgins S."/>
            <person name="Loffler F."/>
        </authorList>
    </citation>
    <scope>NUCLEOTIDE SEQUENCE</scope>
</reference>
<keyword evidence="1" id="KW-1133">Transmembrane helix</keyword>
<dbReference type="Gene3D" id="2.60.40.2340">
    <property type="match status" value="2"/>
</dbReference>
<feature type="transmembrane region" description="Helical" evidence="1">
    <location>
        <begin position="21"/>
        <end position="39"/>
    </location>
</feature>
<evidence type="ECO:0000256" key="1">
    <source>
        <dbReference type="SAM" id="Phobius"/>
    </source>
</evidence>
<dbReference type="AlphaFoldDB" id="A0A644VC41"/>
<organism evidence="2">
    <name type="scientific">bioreactor metagenome</name>
    <dbReference type="NCBI Taxonomy" id="1076179"/>
    <lineage>
        <taxon>unclassified sequences</taxon>
        <taxon>metagenomes</taxon>
        <taxon>ecological metagenomes</taxon>
    </lineage>
</organism>
<sequence>MKHNIKHMKEHKRMHRLSYTYRLLSIPLLFCFVFILFNGCENTNNELEKRFGMRTITRFEISPDHNPENIYVGHIGIINEKEKIITINVPKQANLTAIKPTIEVAPFASISPSSLEPVNLTDTVEYVVTAQNGRKSYYSVVCKNDYLYANATLMAVNISYQIEENTITERILIPSNNKSISLTLPATADLTKIKLAFEPDPYSHFAQYYIGSKKTDFTELLDFTNYPNGMQITVISENNKNFALYTIKLMLE</sequence>
<evidence type="ECO:0008006" key="3">
    <source>
        <dbReference type="Google" id="ProtNLM"/>
    </source>
</evidence>
<protein>
    <recommendedName>
        <fullName evidence="3">DUF5018 domain-containing protein</fullName>
    </recommendedName>
</protein>
<accession>A0A644VC41</accession>
<proteinExistence type="predicted"/>